<dbReference type="InterPro" id="IPR023210">
    <property type="entry name" value="NADP_OxRdtase_dom"/>
</dbReference>
<gene>
    <name evidence="3" type="ORF">FHL15_011119</name>
</gene>
<evidence type="ECO:0000259" key="2">
    <source>
        <dbReference type="Pfam" id="PF00248"/>
    </source>
</evidence>
<dbReference type="OrthoDB" id="48988at2759"/>
<keyword evidence="1" id="KW-0560">Oxidoreductase</keyword>
<dbReference type="InterPro" id="IPR036812">
    <property type="entry name" value="NAD(P)_OxRdtase_dom_sf"/>
</dbReference>
<evidence type="ECO:0000256" key="1">
    <source>
        <dbReference type="ARBA" id="ARBA00023002"/>
    </source>
</evidence>
<dbReference type="Gene3D" id="3.20.20.100">
    <property type="entry name" value="NADP-dependent oxidoreductase domain"/>
    <property type="match status" value="1"/>
</dbReference>
<evidence type="ECO:0000313" key="3">
    <source>
        <dbReference type="EMBL" id="TRX87978.1"/>
    </source>
</evidence>
<dbReference type="InterPro" id="IPR050523">
    <property type="entry name" value="AKR_Detox_Biosynth"/>
</dbReference>
<organism evidence="3 4">
    <name type="scientific">Xylaria flabelliformis</name>
    <dbReference type="NCBI Taxonomy" id="2512241"/>
    <lineage>
        <taxon>Eukaryota</taxon>
        <taxon>Fungi</taxon>
        <taxon>Dikarya</taxon>
        <taxon>Ascomycota</taxon>
        <taxon>Pezizomycotina</taxon>
        <taxon>Sordariomycetes</taxon>
        <taxon>Xylariomycetidae</taxon>
        <taxon>Xylariales</taxon>
        <taxon>Xylariaceae</taxon>
        <taxon>Xylaria</taxon>
    </lineage>
</organism>
<dbReference type="EMBL" id="VFLP01000105">
    <property type="protein sequence ID" value="TRX87978.1"/>
    <property type="molecule type" value="Genomic_DNA"/>
</dbReference>
<name>A0A553HJ39_9PEZI</name>
<evidence type="ECO:0000313" key="4">
    <source>
        <dbReference type="Proteomes" id="UP000319160"/>
    </source>
</evidence>
<protein>
    <recommendedName>
        <fullName evidence="2">NADP-dependent oxidoreductase domain-containing protein</fullName>
    </recommendedName>
</protein>
<dbReference type="SUPFAM" id="SSF51430">
    <property type="entry name" value="NAD(P)-linked oxidoreductase"/>
    <property type="match status" value="1"/>
</dbReference>
<dbReference type="Pfam" id="PF00248">
    <property type="entry name" value="Aldo_ket_red"/>
    <property type="match status" value="1"/>
</dbReference>
<dbReference type="Proteomes" id="UP000319160">
    <property type="component" value="Unassembled WGS sequence"/>
</dbReference>
<dbReference type="CDD" id="cd19075">
    <property type="entry name" value="AKR_AKR7A1-5"/>
    <property type="match status" value="1"/>
</dbReference>
<feature type="domain" description="NADP-dependent oxidoreductase" evidence="2">
    <location>
        <begin position="8"/>
        <end position="310"/>
    </location>
</feature>
<dbReference type="PANTHER" id="PTHR43364:SF4">
    <property type="entry name" value="NAD(P)-LINKED OXIDOREDUCTASE SUPERFAMILY PROTEIN"/>
    <property type="match status" value="1"/>
</dbReference>
<reference evidence="4" key="1">
    <citation type="submission" date="2019-06" db="EMBL/GenBank/DDBJ databases">
        <title>Draft genome sequence of the griseofulvin-producing fungus Xylaria cubensis strain G536.</title>
        <authorList>
            <person name="Mead M.E."/>
            <person name="Raja H.A."/>
            <person name="Steenwyk J.L."/>
            <person name="Knowles S.L."/>
            <person name="Oberlies N.H."/>
            <person name="Rokas A."/>
        </authorList>
    </citation>
    <scope>NUCLEOTIDE SEQUENCE [LARGE SCALE GENOMIC DNA]</scope>
    <source>
        <strain evidence="4">G536</strain>
    </source>
</reference>
<dbReference type="GO" id="GO:0016491">
    <property type="term" value="F:oxidoreductase activity"/>
    <property type="evidence" value="ECO:0007669"/>
    <property type="project" value="UniProtKB-KW"/>
</dbReference>
<dbReference type="PANTHER" id="PTHR43364">
    <property type="entry name" value="NADH-SPECIFIC METHYLGLYOXAL REDUCTASE-RELATED"/>
    <property type="match status" value="1"/>
</dbReference>
<proteinExistence type="predicted"/>
<dbReference type="AlphaFoldDB" id="A0A553HJ39"/>
<comment type="caution">
    <text evidence="3">The sequence shown here is derived from an EMBL/GenBank/DDBJ whole genome shotgun (WGS) entry which is preliminary data.</text>
</comment>
<sequence length="332" mass="36144">MAIKCPIIFYGTTTFGSSHVPALQDPTFASQFLDTVRSTGISQIDTAARYPPDNHGGSERMLGAIHASDKGFTINTKVLFAGQSSDGTLSKEAVRRSVASSLKRLNIDRIGILYAHCPDNATPLEEQAEALSEQQLLGHCAQYGVSNFPVNMLEHFLDICIERGYPLPSVYQGQYNLICRGLEKELIPLLRKHNMSFNAYSPLGGGFLTGNLTTGNAAGTRLGSAYGAHFTIMYDHPKFHEAIRGLLKVVEPLGIKPTEAALRWIAYHSVLNEADGIILGASKPDQLLANMEDIRKGPLPQVVLDEIMEIGRQIDEMGGGDLEIKPSKLPPN</sequence>
<keyword evidence="4" id="KW-1185">Reference proteome</keyword>
<accession>A0A553HJ39</accession>
<dbReference type="STRING" id="2512241.A0A553HJ39"/>